<dbReference type="Proteomes" id="UP000232196">
    <property type="component" value="Unassembled WGS sequence"/>
</dbReference>
<feature type="region of interest" description="Disordered" evidence="1">
    <location>
        <begin position="1"/>
        <end position="44"/>
    </location>
</feature>
<accession>A0A2M9XDD6</accession>
<reference evidence="2 3" key="1">
    <citation type="submission" date="2017-07" db="EMBL/GenBank/DDBJ databases">
        <title>Leptospira spp. isolated from tropical soils.</title>
        <authorList>
            <person name="Thibeaux R."/>
            <person name="Iraola G."/>
            <person name="Ferres I."/>
            <person name="Bierque E."/>
            <person name="Girault D."/>
            <person name="Soupe-Gilbert M.-E."/>
            <person name="Picardeau M."/>
            <person name="Goarant C."/>
        </authorList>
    </citation>
    <scope>NUCLEOTIDE SEQUENCE [LARGE SCALE GENOMIC DNA]</scope>
    <source>
        <strain evidence="2 3">MCA1-C-A1</strain>
    </source>
</reference>
<feature type="compositionally biased region" description="Basic and acidic residues" evidence="1">
    <location>
        <begin position="1"/>
        <end position="15"/>
    </location>
</feature>
<evidence type="ECO:0000313" key="3">
    <source>
        <dbReference type="Proteomes" id="UP000232196"/>
    </source>
</evidence>
<proteinExistence type="predicted"/>
<dbReference type="EMBL" id="NPDN01000004">
    <property type="protein sequence ID" value="PJZ25697.1"/>
    <property type="molecule type" value="Genomic_DNA"/>
</dbReference>
<evidence type="ECO:0000313" key="2">
    <source>
        <dbReference type="EMBL" id="PJZ25697.1"/>
    </source>
</evidence>
<gene>
    <name evidence="2" type="ORF">CH357_08575</name>
</gene>
<dbReference type="AlphaFoldDB" id="A0A2M9XDD6"/>
<comment type="caution">
    <text evidence="2">The sequence shown here is derived from an EMBL/GenBank/DDBJ whole genome shotgun (WGS) entry which is preliminary data.</text>
</comment>
<sequence length="80" mass="9588">MKVDTFFAPKEEKVKMNRNGKYSPESKEQNPPTDKQVKESEEHDRNIGSIRTYYYKFLKRCRNELDQLYPILIDLILESC</sequence>
<name>A0A2M9XDD6_9LEPT</name>
<feature type="compositionally biased region" description="Basic and acidic residues" evidence="1">
    <location>
        <begin position="35"/>
        <end position="44"/>
    </location>
</feature>
<protein>
    <submittedName>
        <fullName evidence="2">Uncharacterized protein</fullName>
    </submittedName>
</protein>
<keyword evidence="3" id="KW-1185">Reference proteome</keyword>
<evidence type="ECO:0000256" key="1">
    <source>
        <dbReference type="SAM" id="MobiDB-lite"/>
    </source>
</evidence>
<organism evidence="2 3">
    <name type="scientific">Leptospira hartskeerlii</name>
    <dbReference type="NCBI Taxonomy" id="2023177"/>
    <lineage>
        <taxon>Bacteria</taxon>
        <taxon>Pseudomonadati</taxon>
        <taxon>Spirochaetota</taxon>
        <taxon>Spirochaetia</taxon>
        <taxon>Leptospirales</taxon>
        <taxon>Leptospiraceae</taxon>
        <taxon>Leptospira</taxon>
    </lineage>
</organism>